<dbReference type="CDD" id="cd03768">
    <property type="entry name" value="SR_ResInv"/>
    <property type="match status" value="1"/>
</dbReference>
<name>A0A1H6DMX3_9ACTN</name>
<dbReference type="Proteomes" id="UP000236723">
    <property type="component" value="Unassembled WGS sequence"/>
</dbReference>
<reference evidence="9" key="1">
    <citation type="submission" date="2016-10" db="EMBL/GenBank/DDBJ databases">
        <authorList>
            <person name="Varghese N."/>
            <person name="Submissions S."/>
        </authorList>
    </citation>
    <scope>NUCLEOTIDE SEQUENCE [LARGE SCALE GENOMIC DNA]</scope>
    <source>
        <strain evidence="9">DSM 43163</strain>
    </source>
</reference>
<feature type="domain" description="Resolvase/invertase-type recombinase catalytic" evidence="7">
    <location>
        <begin position="3"/>
        <end position="79"/>
    </location>
</feature>
<dbReference type="RefSeq" id="WP_103942926.1">
    <property type="nucleotide sequence ID" value="NZ_FNVO01000019.1"/>
</dbReference>
<dbReference type="AlphaFoldDB" id="A0A1H6DMX3"/>
<feature type="region of interest" description="Disordered" evidence="6">
    <location>
        <begin position="56"/>
        <end position="79"/>
    </location>
</feature>
<evidence type="ECO:0000256" key="3">
    <source>
        <dbReference type="ARBA" id="ARBA00023172"/>
    </source>
</evidence>
<evidence type="ECO:0000256" key="6">
    <source>
        <dbReference type="SAM" id="MobiDB-lite"/>
    </source>
</evidence>
<dbReference type="GO" id="GO:0000150">
    <property type="term" value="F:DNA strand exchange activity"/>
    <property type="evidence" value="ECO:0007669"/>
    <property type="project" value="InterPro"/>
</dbReference>
<evidence type="ECO:0000313" key="8">
    <source>
        <dbReference type="EMBL" id="SEG86574.1"/>
    </source>
</evidence>
<evidence type="ECO:0000313" key="9">
    <source>
        <dbReference type="Proteomes" id="UP000236723"/>
    </source>
</evidence>
<evidence type="ECO:0000259" key="7">
    <source>
        <dbReference type="PROSITE" id="PS51736"/>
    </source>
</evidence>
<dbReference type="OrthoDB" id="128993at2"/>
<dbReference type="GO" id="GO:0003677">
    <property type="term" value="F:DNA binding"/>
    <property type="evidence" value="ECO:0007669"/>
    <property type="project" value="UniProtKB-KW"/>
</dbReference>
<organism evidence="8 9">
    <name type="scientific">Thermomonospora echinospora</name>
    <dbReference type="NCBI Taxonomy" id="1992"/>
    <lineage>
        <taxon>Bacteria</taxon>
        <taxon>Bacillati</taxon>
        <taxon>Actinomycetota</taxon>
        <taxon>Actinomycetes</taxon>
        <taxon>Streptosporangiales</taxon>
        <taxon>Thermomonosporaceae</taxon>
        <taxon>Thermomonospora</taxon>
    </lineage>
</organism>
<feature type="region of interest" description="Disordered" evidence="6">
    <location>
        <begin position="1"/>
        <end position="20"/>
    </location>
</feature>
<evidence type="ECO:0000256" key="1">
    <source>
        <dbReference type="ARBA" id="ARBA00022908"/>
    </source>
</evidence>
<dbReference type="SUPFAM" id="SSF53041">
    <property type="entry name" value="Resolvase-like"/>
    <property type="match status" value="1"/>
</dbReference>
<protein>
    <submittedName>
        <fullName evidence="8">Resolvase, N terminal domain</fullName>
    </submittedName>
</protein>
<keyword evidence="3" id="KW-0233">DNA recombination</keyword>
<feature type="active site" description="O-(5'-phospho-DNA)-serine intermediate" evidence="4 5">
    <location>
        <position position="11"/>
    </location>
</feature>
<dbReference type="PROSITE" id="PS00397">
    <property type="entry name" value="RECOMBINASES_1"/>
    <property type="match status" value="1"/>
</dbReference>
<feature type="compositionally biased region" description="Basic and acidic residues" evidence="6">
    <location>
        <begin position="11"/>
        <end position="20"/>
    </location>
</feature>
<dbReference type="GO" id="GO:0015074">
    <property type="term" value="P:DNA integration"/>
    <property type="evidence" value="ECO:0007669"/>
    <property type="project" value="UniProtKB-KW"/>
</dbReference>
<dbReference type="InterPro" id="IPR006119">
    <property type="entry name" value="Resolv_N"/>
</dbReference>
<dbReference type="Gene3D" id="3.40.50.1390">
    <property type="entry name" value="Resolvase, N-terminal catalytic domain"/>
    <property type="match status" value="1"/>
</dbReference>
<evidence type="ECO:0000256" key="4">
    <source>
        <dbReference type="PIRSR" id="PIRSR606118-50"/>
    </source>
</evidence>
<sequence>MGHRIGYARVSTRDQNPDSQRDALLATGCDKVFIDKASGKPASRPELERAMEYAPATPYIPGCSPGRNSGPTIRPTRRA</sequence>
<dbReference type="EMBL" id="FNVO01000019">
    <property type="protein sequence ID" value="SEG86574.1"/>
    <property type="molecule type" value="Genomic_DNA"/>
</dbReference>
<dbReference type="PROSITE" id="PS51736">
    <property type="entry name" value="RECOMBINASES_3"/>
    <property type="match status" value="1"/>
</dbReference>
<proteinExistence type="predicted"/>
<dbReference type="InterPro" id="IPR006118">
    <property type="entry name" value="Recombinase_CS"/>
</dbReference>
<evidence type="ECO:0000256" key="2">
    <source>
        <dbReference type="ARBA" id="ARBA00023125"/>
    </source>
</evidence>
<accession>A0A1H6DMX3</accession>
<keyword evidence="2" id="KW-0238">DNA-binding</keyword>
<dbReference type="InterPro" id="IPR036162">
    <property type="entry name" value="Resolvase-like_N_sf"/>
</dbReference>
<evidence type="ECO:0000256" key="5">
    <source>
        <dbReference type="PROSITE-ProRule" id="PRU10137"/>
    </source>
</evidence>
<keyword evidence="9" id="KW-1185">Reference proteome</keyword>
<dbReference type="Pfam" id="PF00239">
    <property type="entry name" value="Resolvase"/>
    <property type="match status" value="1"/>
</dbReference>
<keyword evidence="1" id="KW-0229">DNA integration</keyword>
<gene>
    <name evidence="8" type="ORF">SAMN04489712_119115</name>
</gene>